<dbReference type="Gene3D" id="1.10.10.10">
    <property type="entry name" value="Winged helix-like DNA-binding domain superfamily/Winged helix DNA-binding domain"/>
    <property type="match status" value="1"/>
</dbReference>
<name>A0A223K3N6_LATSK</name>
<dbReference type="PANTHER" id="PTHR40068">
    <property type="entry name" value="TRANSCRIPTION REPRESSOR NIAR-RELATED"/>
    <property type="match status" value="1"/>
</dbReference>
<dbReference type="Pfam" id="PF02829">
    <property type="entry name" value="3H"/>
    <property type="match status" value="1"/>
</dbReference>
<dbReference type="GO" id="GO:0036094">
    <property type="term" value="F:small molecule binding"/>
    <property type="evidence" value="ECO:0007669"/>
    <property type="project" value="InterPro"/>
</dbReference>
<dbReference type="InterPro" id="IPR013196">
    <property type="entry name" value="HTH_11"/>
</dbReference>
<dbReference type="SUPFAM" id="SSF46785">
    <property type="entry name" value="Winged helix' DNA-binding domain"/>
    <property type="match status" value="1"/>
</dbReference>
<dbReference type="PANTHER" id="PTHR40068:SF1">
    <property type="entry name" value="TRANSCRIPTION REPRESSOR NIAR-RELATED"/>
    <property type="match status" value="1"/>
</dbReference>
<dbReference type="InterPro" id="IPR036390">
    <property type="entry name" value="WH_DNA-bd_sf"/>
</dbReference>
<dbReference type="InterPro" id="IPR026043">
    <property type="entry name" value="NadR"/>
</dbReference>
<accession>A0A223K3N6</accession>
<evidence type="ECO:0000313" key="1">
    <source>
        <dbReference type="EMBL" id="WGI18826.1"/>
    </source>
</evidence>
<reference evidence="1" key="1">
    <citation type="submission" date="2023-04" db="EMBL/GenBank/DDBJ databases">
        <title>Novel strain of Lactilactobacillus sakei and use thereof.</title>
        <authorList>
            <person name="Kim S.Y."/>
        </authorList>
    </citation>
    <scope>NUCLEOTIDE SEQUENCE</scope>
    <source>
        <strain evidence="1">HUP1</strain>
    </source>
</reference>
<dbReference type="SUPFAM" id="SSF75500">
    <property type="entry name" value="Putative transcriptional regulator TM1602, C-terminal domain"/>
    <property type="match status" value="1"/>
</dbReference>
<proteinExistence type="predicted"/>
<dbReference type="InterPro" id="IPR004173">
    <property type="entry name" value="3H_domain"/>
</dbReference>
<organism evidence="1 2">
    <name type="scientific">Latilactobacillus sakei</name>
    <name type="common">Lactobacillus sakei</name>
    <dbReference type="NCBI Taxonomy" id="1599"/>
    <lineage>
        <taxon>Bacteria</taxon>
        <taxon>Bacillati</taxon>
        <taxon>Bacillota</taxon>
        <taxon>Bacilli</taxon>
        <taxon>Lactobacillales</taxon>
        <taxon>Lactobacillaceae</taxon>
        <taxon>Latilactobacillus</taxon>
    </lineage>
</organism>
<dbReference type="AlphaFoldDB" id="A0A223K3N6"/>
<dbReference type="Pfam" id="PF08279">
    <property type="entry name" value="HTH_11"/>
    <property type="match status" value="1"/>
</dbReference>
<gene>
    <name evidence="1" type="ORF">QBD03_08735</name>
</gene>
<dbReference type="Gene3D" id="3.30.1340.20">
    <property type="entry name" value="3H domain"/>
    <property type="match status" value="1"/>
</dbReference>
<dbReference type="InterPro" id="IPR036388">
    <property type="entry name" value="WH-like_DNA-bd_sf"/>
</dbReference>
<protein>
    <submittedName>
        <fullName evidence="1">Transcription repressor NadR</fullName>
    </submittedName>
</protein>
<evidence type="ECO:0000313" key="2">
    <source>
        <dbReference type="Proteomes" id="UP001179858"/>
    </source>
</evidence>
<dbReference type="PIRSF" id="PIRSF037847">
    <property type="entry name" value="NiaR"/>
    <property type="match status" value="1"/>
</dbReference>
<sequence length="175" mass="19361">MTTQQRRDAILAAIKDSDQPISAKQLAQTYHVSRQTIVGDIALIRAQGVNIIATVSGYYYQTTTQQITGYRAQLVCQHTQAKTRAELTAIVQNGGRVIDVTVDHQVYGEITGQLGINNLTDVKGFMQKIKKYPEQKLLSTLTGGIHLHTIECASEQDFERIKAALSALDILYVNN</sequence>
<dbReference type="InterPro" id="IPR035922">
    <property type="entry name" value="3H_dom_sf"/>
</dbReference>
<dbReference type="EMBL" id="CP122959">
    <property type="protein sequence ID" value="WGI18826.1"/>
    <property type="molecule type" value="Genomic_DNA"/>
</dbReference>
<dbReference type="Proteomes" id="UP001179858">
    <property type="component" value="Chromosome"/>
</dbReference>
<dbReference type="RefSeq" id="WP_076645485.1">
    <property type="nucleotide sequence ID" value="NZ_CABMJT010000001.1"/>
</dbReference>